<evidence type="ECO:0000313" key="3">
    <source>
        <dbReference type="Proteomes" id="UP001597525"/>
    </source>
</evidence>
<proteinExistence type="predicted"/>
<dbReference type="RefSeq" id="WP_320182605.1">
    <property type="nucleotide sequence ID" value="NZ_CP138332.1"/>
</dbReference>
<evidence type="ECO:0000256" key="1">
    <source>
        <dbReference type="SAM" id="Phobius"/>
    </source>
</evidence>
<evidence type="ECO:0008006" key="4">
    <source>
        <dbReference type="Google" id="ProtNLM"/>
    </source>
</evidence>
<dbReference type="EMBL" id="JBHUPB010000004">
    <property type="protein sequence ID" value="MFD2966906.1"/>
    <property type="molecule type" value="Genomic_DNA"/>
</dbReference>
<evidence type="ECO:0000313" key="2">
    <source>
        <dbReference type="EMBL" id="MFD2966906.1"/>
    </source>
</evidence>
<keyword evidence="1" id="KW-1133">Transmembrane helix</keyword>
<protein>
    <recommendedName>
        <fullName evidence="4">YcxB-like protein domain-containing protein</fullName>
    </recommendedName>
</protein>
<accession>A0ABW6BBS8</accession>
<dbReference type="Proteomes" id="UP001597525">
    <property type="component" value="Unassembled WGS sequence"/>
</dbReference>
<gene>
    <name evidence="2" type="ORF">ACFS7Y_05885</name>
</gene>
<feature type="transmembrane region" description="Helical" evidence="1">
    <location>
        <begin position="16"/>
        <end position="34"/>
    </location>
</feature>
<name>A0ABW6BBS8_9SPHI</name>
<organism evidence="2 3">
    <name type="scientific">Sphingobacterium bambusae</name>
    <dbReference type="NCBI Taxonomy" id="662858"/>
    <lineage>
        <taxon>Bacteria</taxon>
        <taxon>Pseudomonadati</taxon>
        <taxon>Bacteroidota</taxon>
        <taxon>Sphingobacteriia</taxon>
        <taxon>Sphingobacteriales</taxon>
        <taxon>Sphingobacteriaceae</taxon>
        <taxon>Sphingobacterium</taxon>
    </lineage>
</organism>
<reference evidence="3" key="1">
    <citation type="journal article" date="2019" name="Int. J. Syst. Evol. Microbiol.">
        <title>The Global Catalogue of Microorganisms (GCM) 10K type strain sequencing project: providing services to taxonomists for standard genome sequencing and annotation.</title>
        <authorList>
            <consortium name="The Broad Institute Genomics Platform"/>
            <consortium name="The Broad Institute Genome Sequencing Center for Infectious Disease"/>
            <person name="Wu L."/>
            <person name="Ma J."/>
        </authorList>
    </citation>
    <scope>NUCLEOTIDE SEQUENCE [LARGE SCALE GENOMIC DNA]</scope>
    <source>
        <strain evidence="3">KCTC 22814</strain>
    </source>
</reference>
<keyword evidence="1" id="KW-0812">Transmembrane</keyword>
<sequence>MSDTTFHIATLHRGKYMVLLLLGVCIVTAIASRLPLQEAVKILIVLCSLPLLLLLSIKGSRNDSYWTIKNDEVSIRFHNDKEELLILSEVKYLRNLPRSGGNLIMIFLTKSKAPKRYWRNKLFQKDDDLNALIHALKQQGVEYYYM</sequence>
<keyword evidence="1" id="KW-0472">Membrane</keyword>
<feature type="transmembrane region" description="Helical" evidence="1">
    <location>
        <begin position="40"/>
        <end position="57"/>
    </location>
</feature>
<comment type="caution">
    <text evidence="2">The sequence shown here is derived from an EMBL/GenBank/DDBJ whole genome shotgun (WGS) entry which is preliminary data.</text>
</comment>
<keyword evidence="3" id="KW-1185">Reference proteome</keyword>